<feature type="signal peptide" evidence="2">
    <location>
        <begin position="1"/>
        <end position="23"/>
    </location>
</feature>
<evidence type="ECO:0000256" key="1">
    <source>
        <dbReference type="SAM" id="MobiDB-lite"/>
    </source>
</evidence>
<dbReference type="Pfam" id="PF03572">
    <property type="entry name" value="Peptidase_S41"/>
    <property type="match status" value="1"/>
</dbReference>
<reference evidence="4 5" key="1">
    <citation type="submission" date="2022-08" db="EMBL/GenBank/DDBJ databases">
        <title>Reclassification of Massilia species as members of the genera Telluria, Duganella, Pseudoduganella, Mokoshia gen. nov. and Zemynaea gen. nov. using orthogonal and non-orthogonal genome-based approaches.</title>
        <authorList>
            <person name="Bowman J.P."/>
        </authorList>
    </citation>
    <scope>NUCLEOTIDE SEQUENCE [LARGE SCALE GENOMIC DNA]</scope>
    <source>
        <strain evidence="4 5">LMG 28164</strain>
    </source>
</reference>
<dbReference type="SUPFAM" id="SSF52096">
    <property type="entry name" value="ClpP/crotonase"/>
    <property type="match status" value="1"/>
</dbReference>
<comment type="caution">
    <text evidence="4">The sequence shown here is derived from an EMBL/GenBank/DDBJ whole genome shotgun (WGS) entry which is preliminary data.</text>
</comment>
<keyword evidence="2" id="KW-0732">Signal</keyword>
<feature type="chain" id="PRO_5045759775" evidence="2">
    <location>
        <begin position="24"/>
        <end position="373"/>
    </location>
</feature>
<proteinExistence type="predicted"/>
<dbReference type="Proteomes" id="UP001205560">
    <property type="component" value="Unassembled WGS sequence"/>
</dbReference>
<organism evidence="4 5">
    <name type="scientific">Massilia norwichensis</name>
    <dbReference type="NCBI Taxonomy" id="1442366"/>
    <lineage>
        <taxon>Bacteria</taxon>
        <taxon>Pseudomonadati</taxon>
        <taxon>Pseudomonadota</taxon>
        <taxon>Betaproteobacteria</taxon>
        <taxon>Burkholderiales</taxon>
        <taxon>Oxalobacteraceae</taxon>
        <taxon>Telluria group</taxon>
        <taxon>Massilia</taxon>
    </lineage>
</organism>
<keyword evidence="5" id="KW-1185">Reference proteome</keyword>
<dbReference type="PANTHER" id="PTHR32060">
    <property type="entry name" value="TAIL-SPECIFIC PROTEASE"/>
    <property type="match status" value="1"/>
</dbReference>
<evidence type="ECO:0000313" key="5">
    <source>
        <dbReference type="Proteomes" id="UP001205560"/>
    </source>
</evidence>
<protein>
    <submittedName>
        <fullName evidence="4">S41 family peptidase</fullName>
    </submittedName>
</protein>
<evidence type="ECO:0000259" key="3">
    <source>
        <dbReference type="Pfam" id="PF03572"/>
    </source>
</evidence>
<dbReference type="EMBL" id="JANUGX010000006">
    <property type="protein sequence ID" value="MCS0588943.1"/>
    <property type="molecule type" value="Genomic_DNA"/>
</dbReference>
<feature type="domain" description="Tail specific protease" evidence="3">
    <location>
        <begin position="142"/>
        <end position="346"/>
    </location>
</feature>
<dbReference type="InterPro" id="IPR029045">
    <property type="entry name" value="ClpP/crotonase-like_dom_sf"/>
</dbReference>
<gene>
    <name evidence="4" type="ORF">NX782_06970</name>
</gene>
<accession>A0ABT2A427</accession>
<sequence>MHMLKVRKLVVALAIVLPVGAFAAETPYTPAGCVADLDDMDAFIRANDAGAADALADHGAAIEQALAKARQEAAQAPDMKTCGKLLHGYSRAWRPGHIAVAPTPGNESKDAPQAAKAEAKPATDPRAPRFQVLGKNTILFVIPTFNDAYAATMKKLVAEHRAELESHKNWIIDVRDNGGGSDSTYAPLMGFLLDGDLRGFRTEYLVTPANLKAQEAICASTSIKAHCDKQMAPVLEKMRAAAPGSFVRTEEARVEVEKIKLEAKRPARVALLTDRDCGSSCEQFVLEARTSYRVKVVGRPTYGAIDVSNMRPHLLPSGRAQLWYATTRTTRLPDMRIDAIGVAPDILLPKPADEAGRAAEIKQVQRWLEGGSL</sequence>
<feature type="region of interest" description="Disordered" evidence="1">
    <location>
        <begin position="101"/>
        <end position="124"/>
    </location>
</feature>
<dbReference type="Gene3D" id="3.90.226.10">
    <property type="entry name" value="2-enoyl-CoA Hydratase, Chain A, domain 1"/>
    <property type="match status" value="1"/>
</dbReference>
<evidence type="ECO:0000256" key="2">
    <source>
        <dbReference type="SAM" id="SignalP"/>
    </source>
</evidence>
<dbReference type="PANTHER" id="PTHR32060:SF30">
    <property type="entry name" value="CARBOXY-TERMINAL PROCESSING PROTEASE CTPA"/>
    <property type="match status" value="1"/>
</dbReference>
<dbReference type="RefSeq" id="WP_258844711.1">
    <property type="nucleotide sequence ID" value="NZ_JANUGX010000006.1"/>
</dbReference>
<name>A0ABT2A427_9BURK</name>
<dbReference type="InterPro" id="IPR005151">
    <property type="entry name" value="Tail-specific_protease"/>
</dbReference>
<evidence type="ECO:0000313" key="4">
    <source>
        <dbReference type="EMBL" id="MCS0588943.1"/>
    </source>
</evidence>